<evidence type="ECO:0000256" key="1">
    <source>
        <dbReference type="SAM" id="MobiDB-lite"/>
    </source>
</evidence>
<evidence type="ECO:0000313" key="5">
    <source>
        <dbReference type="Proteomes" id="UP000523955"/>
    </source>
</evidence>
<feature type="domain" description="DUF11" evidence="2">
    <location>
        <begin position="343"/>
        <end position="424"/>
    </location>
</feature>
<dbReference type="InterPro" id="IPR001434">
    <property type="entry name" value="OmcB-like_DUF11"/>
</dbReference>
<protein>
    <submittedName>
        <fullName evidence="4">Choice-of-anchor A family protein</fullName>
    </submittedName>
</protein>
<accession>A0A7X0VD01</accession>
<organism evidence="4 5">
    <name type="scientific">Nocardioides luti</name>
    <dbReference type="NCBI Taxonomy" id="2761101"/>
    <lineage>
        <taxon>Bacteria</taxon>
        <taxon>Bacillati</taxon>
        <taxon>Actinomycetota</taxon>
        <taxon>Actinomycetes</taxon>
        <taxon>Propionibacteriales</taxon>
        <taxon>Nocardioidaceae</taxon>
        <taxon>Nocardioides</taxon>
    </lineage>
</organism>
<name>A0A7X0VD01_9ACTN</name>
<dbReference type="Pfam" id="PF01345">
    <property type="entry name" value="DUF11"/>
    <property type="match status" value="1"/>
</dbReference>
<dbReference type="NCBIfam" id="TIGR04215">
    <property type="entry name" value="choice_anch_A"/>
    <property type="match status" value="1"/>
</dbReference>
<feature type="domain" description="Choice-of-anchor A" evidence="3">
    <location>
        <begin position="67"/>
        <end position="318"/>
    </location>
</feature>
<dbReference type="PANTHER" id="PTHR34819">
    <property type="entry name" value="LARGE CYSTEINE-RICH PERIPLASMIC PROTEIN OMCB"/>
    <property type="match status" value="1"/>
</dbReference>
<sequence>MSMENRGSARRQHGARPKVRAAIAAATTVAAVTALSFVALSASPPASGLTGPPMRAVATSCTTVTQPLGAATGWTEFVEGSGHRGSESEGSIAWGGNLDASGMTVGTRLTSAAGTATLVVAGTHGQYFNLQKGSAYVSPKSGVNFNGGGTYLASNPVDFAAAFTDLRSRSTAWGSAAATGTAAPGTAGGNTVLVLTGTDPTLNVFSLTPAQLTSANGIGYDVPAGSGVLVNVSGSAVTLQGQVWIKQGGTYYQANDSVMESWPGILWNFPTATTVTMSVGSAWGGTILAPNAALTIASVGHTIGQMVAKTFSSNYETHQRLYPSSACLPPTTTTPPPSANRSDVRVVKTASSPAVHGGDTVTYTLEAKNVGLDDATGVVVRDALPTGVTFDSASSPCTQSSGVVSCSIGTLTPGQAKVLTVRVVADPIAGAGPAAHPMAFHELTPYKSEVQVDLDPGQTRTVTVACGAGDILGDGSLRVDHVDQGTGAPTDVRVLSSESTAVGTWKAVVRNDATGRAQAKGFVVCLPGLTEYADRQDGGASRHRHALSADAAVVATTQAWPAGRRTASVACPTGTAPVAPGFSLSGGAATLAGSEPAAGNGWAFTMDVAAPTTATLSVRCLRTTTSAVLGHTHDLVLAHVVRTVSVPAGATVEEQVTCADQAKGVVGTWSLPAGVQSLGNDPRLKARAFRLLNTTAAAQTATVDLECLGDRTTVETRGTVDPLVVVNTATVTSTSVDADPGNNSSTASVTVQPGSTTASVAPLVVARPSRLGVRIVSSMPGSGFVVVRSAGRDGRVLARGRVDLLAGTAQRVHLRLTAAGRRVEDGARAWLRIDPTRGPGVRRPVVVTRPG</sequence>
<dbReference type="RefSeq" id="WP_185253800.1">
    <property type="nucleotide sequence ID" value="NZ_JACKXE010000001.1"/>
</dbReference>
<keyword evidence="5" id="KW-1185">Reference proteome</keyword>
<feature type="region of interest" description="Disordered" evidence="1">
    <location>
        <begin position="323"/>
        <end position="342"/>
    </location>
</feature>
<dbReference type="PANTHER" id="PTHR34819:SF3">
    <property type="entry name" value="CELL SURFACE PROTEIN"/>
    <property type="match status" value="1"/>
</dbReference>
<dbReference type="Pfam" id="PF20597">
    <property type="entry name" value="pAdhesive_15"/>
    <property type="match status" value="1"/>
</dbReference>
<dbReference type="NCBIfam" id="TIGR01451">
    <property type="entry name" value="B_ant_repeat"/>
    <property type="match status" value="1"/>
</dbReference>
<proteinExistence type="predicted"/>
<evidence type="ECO:0000313" key="4">
    <source>
        <dbReference type="EMBL" id="MBB6628783.1"/>
    </source>
</evidence>
<dbReference type="InterPro" id="IPR051172">
    <property type="entry name" value="Chlamydia_OmcB"/>
</dbReference>
<dbReference type="Proteomes" id="UP000523955">
    <property type="component" value="Unassembled WGS sequence"/>
</dbReference>
<gene>
    <name evidence="4" type="ORF">H5V45_15760</name>
</gene>
<dbReference type="AlphaFoldDB" id="A0A7X0VD01"/>
<dbReference type="InterPro" id="IPR047589">
    <property type="entry name" value="DUF11_rpt"/>
</dbReference>
<evidence type="ECO:0000259" key="2">
    <source>
        <dbReference type="Pfam" id="PF01345"/>
    </source>
</evidence>
<comment type="caution">
    <text evidence="4">The sequence shown here is derived from an EMBL/GenBank/DDBJ whole genome shotgun (WGS) entry which is preliminary data.</text>
</comment>
<dbReference type="EMBL" id="JACKXE010000001">
    <property type="protein sequence ID" value="MBB6628783.1"/>
    <property type="molecule type" value="Genomic_DNA"/>
</dbReference>
<reference evidence="4 5" key="1">
    <citation type="submission" date="2020-08" db="EMBL/GenBank/DDBJ databases">
        <authorList>
            <person name="Seo M.-J."/>
        </authorList>
    </citation>
    <scope>NUCLEOTIDE SEQUENCE [LARGE SCALE GENOMIC DNA]</scope>
    <source>
        <strain evidence="4 5">KIGAM211</strain>
    </source>
</reference>
<dbReference type="InterPro" id="IPR026588">
    <property type="entry name" value="Choice_anch_A"/>
</dbReference>
<evidence type="ECO:0000259" key="3">
    <source>
        <dbReference type="Pfam" id="PF20597"/>
    </source>
</evidence>